<dbReference type="OrthoDB" id="1725968at2759"/>
<dbReference type="EMBL" id="SPHZ02000001">
    <property type="protein sequence ID" value="KAF0933322.1"/>
    <property type="molecule type" value="Genomic_DNA"/>
</dbReference>
<evidence type="ECO:0000259" key="2">
    <source>
        <dbReference type="Pfam" id="PF06068"/>
    </source>
</evidence>
<proteinExistence type="inferred from homology"/>
<dbReference type="GO" id="GO:0003678">
    <property type="term" value="F:DNA helicase activity"/>
    <property type="evidence" value="ECO:0007669"/>
    <property type="project" value="UniProtKB-EC"/>
</dbReference>
<evidence type="ECO:0000313" key="4">
    <source>
        <dbReference type="Proteomes" id="UP000479710"/>
    </source>
</evidence>
<comment type="catalytic activity">
    <reaction evidence="1">
        <text>ATP + H2O = ADP + phosphate + H(+)</text>
        <dbReference type="Rhea" id="RHEA:13065"/>
        <dbReference type="ChEBI" id="CHEBI:15377"/>
        <dbReference type="ChEBI" id="CHEBI:15378"/>
        <dbReference type="ChEBI" id="CHEBI:30616"/>
        <dbReference type="ChEBI" id="CHEBI:43474"/>
        <dbReference type="ChEBI" id="CHEBI:456216"/>
        <dbReference type="EC" id="3.6.4.12"/>
    </reaction>
</comment>
<feature type="domain" description="TIP49 P-loop" evidence="2">
    <location>
        <begin position="192"/>
        <end position="276"/>
    </location>
</feature>
<keyword evidence="1" id="KW-0347">Helicase</keyword>
<keyword evidence="1" id="KW-0378">Hydrolase</keyword>
<keyword evidence="1" id="KW-0805">Transcription regulation</keyword>
<dbReference type="GO" id="GO:0016787">
    <property type="term" value="F:hydrolase activity"/>
    <property type="evidence" value="ECO:0007669"/>
    <property type="project" value="UniProtKB-KW"/>
</dbReference>
<keyword evidence="1" id="KW-0067">ATP-binding</keyword>
<dbReference type="PANTHER" id="PTHR11093">
    <property type="entry name" value="RUVB-RELATED REPTIN AND PONTIN"/>
    <property type="match status" value="1"/>
</dbReference>
<dbReference type="InterPro" id="IPR010339">
    <property type="entry name" value="TIP49_P-loop"/>
</dbReference>
<dbReference type="InterPro" id="IPR027238">
    <property type="entry name" value="RuvB-like"/>
</dbReference>
<gene>
    <name evidence="3" type="ORF">E2562_017947</name>
</gene>
<reference evidence="3 4" key="1">
    <citation type="submission" date="2019-11" db="EMBL/GenBank/DDBJ databases">
        <title>Whole genome sequence of Oryza granulata.</title>
        <authorList>
            <person name="Li W."/>
        </authorList>
    </citation>
    <scope>NUCLEOTIDE SEQUENCE [LARGE SCALE GENOMIC DNA]</scope>
    <source>
        <strain evidence="4">cv. Menghai</strain>
        <tissue evidence="3">Leaf</tissue>
    </source>
</reference>
<name>A0A6G1F932_9ORYZ</name>
<keyword evidence="1" id="KW-0804">Transcription</keyword>
<accession>A0A6G1F932</accession>
<dbReference type="EC" id="3.6.4.12" evidence="1"/>
<keyword evidence="1" id="KW-0547">Nucleotide-binding</keyword>
<dbReference type="GO" id="GO:0005524">
    <property type="term" value="F:ATP binding"/>
    <property type="evidence" value="ECO:0007669"/>
    <property type="project" value="UniProtKB-KW"/>
</dbReference>
<organism evidence="3 4">
    <name type="scientific">Oryza meyeriana var. granulata</name>
    <dbReference type="NCBI Taxonomy" id="110450"/>
    <lineage>
        <taxon>Eukaryota</taxon>
        <taxon>Viridiplantae</taxon>
        <taxon>Streptophyta</taxon>
        <taxon>Embryophyta</taxon>
        <taxon>Tracheophyta</taxon>
        <taxon>Spermatophyta</taxon>
        <taxon>Magnoliopsida</taxon>
        <taxon>Liliopsida</taxon>
        <taxon>Poales</taxon>
        <taxon>Poaceae</taxon>
        <taxon>BOP clade</taxon>
        <taxon>Oryzoideae</taxon>
        <taxon>Oryzeae</taxon>
        <taxon>Oryzinae</taxon>
        <taxon>Oryza</taxon>
        <taxon>Oryza meyeriana</taxon>
    </lineage>
</organism>
<protein>
    <recommendedName>
        <fullName evidence="1">RuvB-like helicase</fullName>
        <ecNumber evidence="1">3.6.4.12</ecNumber>
    </recommendedName>
</protein>
<dbReference type="Proteomes" id="UP000479710">
    <property type="component" value="Unassembled WGS sequence"/>
</dbReference>
<evidence type="ECO:0000313" key="3">
    <source>
        <dbReference type="EMBL" id="KAF0933322.1"/>
    </source>
</evidence>
<keyword evidence="1" id="KW-0539">Nucleus</keyword>
<dbReference type="InterPro" id="IPR027417">
    <property type="entry name" value="P-loop_NTPase"/>
</dbReference>
<comment type="similarity">
    <text evidence="1">Belongs to the RuvB family.</text>
</comment>
<dbReference type="Pfam" id="PF06068">
    <property type="entry name" value="TIP49"/>
    <property type="match status" value="1"/>
</dbReference>
<sequence>MHSETESPARADFSASFMRISCSDNSESGGAIVPSCPSDHRDWRLFMAIVMDTKEPDAILLAIAGKRGRHCHHAAAVILQAGDNDSLQLPSQRQPELFLAAELLVDDGRRAGLERSRLRQDAQPATGVVTDWAVAGEDGLQGRNAGFCQRSSGGVERYGLVGAMGGERRFVTRRPAAGGRVYHDQWGGDGLASGFVGQGGAREGAGLVVDMIRQKDMAGRALLLAGPHPTGKTVLALGISQELGSKVLFCPMVGSEVYSSEVKKTDMLMENFRRAI</sequence>
<comment type="caution">
    <text evidence="3">The sequence shown here is derived from an EMBL/GenBank/DDBJ whole genome shotgun (WGS) entry which is preliminary data.</text>
</comment>
<evidence type="ECO:0000256" key="1">
    <source>
        <dbReference type="RuleBase" id="RU363048"/>
    </source>
</evidence>
<dbReference type="AlphaFoldDB" id="A0A6G1F932"/>
<keyword evidence="4" id="KW-1185">Reference proteome</keyword>
<dbReference type="Gene3D" id="3.40.50.300">
    <property type="entry name" value="P-loop containing nucleotide triphosphate hydrolases"/>
    <property type="match status" value="1"/>
</dbReference>
<dbReference type="SUPFAM" id="SSF52540">
    <property type="entry name" value="P-loop containing nucleoside triphosphate hydrolases"/>
    <property type="match status" value="1"/>
</dbReference>